<dbReference type="Pfam" id="PF15615">
    <property type="entry name" value="TerB_C"/>
    <property type="match status" value="1"/>
</dbReference>
<reference evidence="5" key="1">
    <citation type="submission" date="2017-09" db="EMBL/GenBank/DDBJ databases">
        <title>Complete Genome Sequence of ansamitocin-producing Bacterium Actinosynnema pretiosum X47.</title>
        <authorList>
            <person name="Cao G."/>
            <person name="Zong G."/>
            <person name="Zhong C."/>
            <person name="Fu J."/>
        </authorList>
    </citation>
    <scope>NUCLEOTIDE SEQUENCE [LARGE SCALE GENOMIC DNA]</scope>
    <source>
        <strain evidence="5">X47</strain>
    </source>
</reference>
<name>A0A290Z9C6_9PSEU</name>
<organism evidence="5 6">
    <name type="scientific">Actinosynnema pretiosum</name>
    <dbReference type="NCBI Taxonomy" id="42197"/>
    <lineage>
        <taxon>Bacteria</taxon>
        <taxon>Bacillati</taxon>
        <taxon>Actinomycetota</taxon>
        <taxon>Actinomycetes</taxon>
        <taxon>Pseudonocardiales</taxon>
        <taxon>Pseudonocardiaceae</taxon>
        <taxon>Actinosynnema</taxon>
    </lineage>
</organism>
<evidence type="ECO:0008006" key="7">
    <source>
        <dbReference type="Google" id="ProtNLM"/>
    </source>
</evidence>
<evidence type="ECO:0000256" key="1">
    <source>
        <dbReference type="SAM" id="MobiDB-lite"/>
    </source>
</evidence>
<dbReference type="AlphaFoldDB" id="A0A290Z9C6"/>
<sequence>MKLIDRLRRVFGDRTAPSQPLRTPPPPMPPAQVLAPWPQQAPPPRPCVQTPPPPPPAPARKAPPQPPTWSPSGTAVQVAGRVISCPMLYVGKLPGGTRSHDRDVEVVDPTLPVDWGHPDFEGRSMGYWPAYHSIGPRHRAAYLLWLDGGRKAPNAYIGYVFLYFYGLERRALVDPRRDSTAAADLPRIFAEVNRLLIVYGDNRSFHGYATGFRALLHALLDQGEGAPPDPDEHNRWDPPLRLRLGIGRFAEAGSPVPVDWAWSWAMTHPEINPRTPSVRCPDEFRALFTVRYRAEHGDGIVVRPLKKRVELRYHPASSGIGEVTVTTGVPDVLTAAVPTRKLAALVDSCADDLDAYSRLLGRQPEASGTLPALALLPAELVAGEGLRPVRELVDRLLPAELPQARFELSELTGLWPTRTPGKFLKADAVGIAQLLDKLGVGIEPDVRVGGPVLASGPAVLFRVTAAQPTSASPEYTAATTLLHLAAVVSAADDDVSDEERDHLVAHLESSLDLTEGERIRLAAHLDRLLASAPKLTGLTKRLAVLSDAQRAHVARFATIVAAVDGVVSPGEVDTLRKIYKLLGQDPDSVYAELHTLSAAAPRSVKGASPRPAPATEPVTVVPSNGAPSGYRIPSRPKPEPAAQPGRVGLVRLDPELVAAKMRESAAVAALLADVFDDEPEEPQPVPIAPPAPVVQVDPVGSLDNAHSAVLRRLATAPEWSRADYESLCAGFGLLPEGALDVLNEAACETCDEPVVEDDGDRLTINDYALGELLA</sequence>
<dbReference type="EMBL" id="CP023445">
    <property type="protein sequence ID" value="ATE55617.1"/>
    <property type="molecule type" value="Genomic_DNA"/>
</dbReference>
<accession>A0A290Z9C6</accession>
<dbReference type="Proteomes" id="UP000218505">
    <property type="component" value="Chromosome"/>
</dbReference>
<dbReference type="InterPro" id="IPR029024">
    <property type="entry name" value="TerB-like"/>
</dbReference>
<evidence type="ECO:0000259" key="3">
    <source>
        <dbReference type="Pfam" id="PF13208"/>
    </source>
</evidence>
<protein>
    <recommendedName>
        <fullName evidence="7">Tellurite resistance protein TerB</fullName>
    </recommendedName>
</protein>
<dbReference type="InterPro" id="IPR007791">
    <property type="entry name" value="DjlA_N"/>
</dbReference>
<feature type="domain" description="TerB-C" evidence="4">
    <location>
        <begin position="650"/>
        <end position="767"/>
    </location>
</feature>
<evidence type="ECO:0000259" key="2">
    <source>
        <dbReference type="Pfam" id="PF05099"/>
    </source>
</evidence>
<dbReference type="Pfam" id="PF13208">
    <property type="entry name" value="TerB_N"/>
    <property type="match status" value="1"/>
</dbReference>
<evidence type="ECO:0000259" key="4">
    <source>
        <dbReference type="Pfam" id="PF15615"/>
    </source>
</evidence>
<keyword evidence="6" id="KW-1185">Reference proteome</keyword>
<feature type="region of interest" description="Disordered" evidence="1">
    <location>
        <begin position="1"/>
        <end position="73"/>
    </location>
</feature>
<feature type="domain" description="TerB N-terminal" evidence="3">
    <location>
        <begin position="71"/>
        <end position="276"/>
    </location>
</feature>
<feature type="compositionally biased region" description="Basic and acidic residues" evidence="1">
    <location>
        <begin position="1"/>
        <end position="12"/>
    </location>
</feature>
<dbReference type="Pfam" id="PF05099">
    <property type="entry name" value="TerB"/>
    <property type="match status" value="1"/>
</dbReference>
<dbReference type="Gene3D" id="1.10.3680.10">
    <property type="entry name" value="TerB-like"/>
    <property type="match status" value="1"/>
</dbReference>
<dbReference type="CDD" id="cd07176">
    <property type="entry name" value="terB"/>
    <property type="match status" value="1"/>
</dbReference>
<evidence type="ECO:0000313" key="5">
    <source>
        <dbReference type="EMBL" id="ATE55617.1"/>
    </source>
</evidence>
<feature type="compositionally biased region" description="Pro residues" evidence="1">
    <location>
        <begin position="39"/>
        <end position="69"/>
    </location>
</feature>
<dbReference type="InterPro" id="IPR028932">
    <property type="entry name" value="TerB-C"/>
</dbReference>
<proteinExistence type="predicted"/>
<feature type="compositionally biased region" description="Low complexity" evidence="1">
    <location>
        <begin position="613"/>
        <end position="622"/>
    </location>
</feature>
<gene>
    <name evidence="5" type="ORF">CNX65_21920</name>
</gene>
<dbReference type="KEGG" id="apre:CNX65_21920"/>
<feature type="domain" description="Co-chaperone DjlA N-terminal" evidence="2">
    <location>
        <begin position="481"/>
        <end position="587"/>
    </location>
</feature>
<dbReference type="SUPFAM" id="SSF158682">
    <property type="entry name" value="TerB-like"/>
    <property type="match status" value="1"/>
</dbReference>
<dbReference type="InterPro" id="IPR025266">
    <property type="entry name" value="TerB_N"/>
</dbReference>
<evidence type="ECO:0000313" key="6">
    <source>
        <dbReference type="Proteomes" id="UP000218505"/>
    </source>
</evidence>
<feature type="region of interest" description="Disordered" evidence="1">
    <location>
        <begin position="602"/>
        <end position="645"/>
    </location>
</feature>